<dbReference type="RefSeq" id="WP_344814272.1">
    <property type="nucleotide sequence ID" value="NZ_BAAAYX010000020.1"/>
</dbReference>
<name>A0ABP7EAZ8_9ACTN</name>
<keyword evidence="6" id="KW-0119">Carbohydrate metabolism</keyword>
<comment type="catalytic activity">
    <reaction evidence="1 10">
        <text>Hydrolysis of terminal, non-reducing beta-D-glucosyl residues with release of beta-D-glucose.</text>
        <dbReference type="EC" id="3.2.1.21"/>
    </reaction>
</comment>
<evidence type="ECO:0000256" key="2">
    <source>
        <dbReference type="ARBA" id="ARBA00010838"/>
    </source>
</evidence>
<dbReference type="PRINTS" id="PR00131">
    <property type="entry name" value="GLHYDRLASE1"/>
</dbReference>
<dbReference type="Proteomes" id="UP001500051">
    <property type="component" value="Unassembled WGS sequence"/>
</dbReference>
<keyword evidence="7 10" id="KW-0326">Glycosidase</keyword>
<comment type="similarity">
    <text evidence="2 10">Belongs to the glycosyl hydrolase 1 family.</text>
</comment>
<dbReference type="PANTHER" id="PTHR10353">
    <property type="entry name" value="GLYCOSYL HYDROLASE"/>
    <property type="match status" value="1"/>
</dbReference>
<dbReference type="InterPro" id="IPR018120">
    <property type="entry name" value="Glyco_hydro_1_AS"/>
</dbReference>
<reference evidence="12" key="1">
    <citation type="journal article" date="2019" name="Int. J. Syst. Evol. Microbiol.">
        <title>The Global Catalogue of Microorganisms (GCM) 10K type strain sequencing project: providing services to taxonomists for standard genome sequencing and annotation.</title>
        <authorList>
            <consortium name="The Broad Institute Genomics Platform"/>
            <consortium name="The Broad Institute Genome Sequencing Center for Infectious Disease"/>
            <person name="Wu L."/>
            <person name="Ma J."/>
        </authorList>
    </citation>
    <scope>NUCLEOTIDE SEQUENCE [LARGE SCALE GENOMIC DNA]</scope>
    <source>
        <strain evidence="12">JCM 16548</strain>
    </source>
</reference>
<evidence type="ECO:0000256" key="10">
    <source>
        <dbReference type="RuleBase" id="RU361175"/>
    </source>
</evidence>
<evidence type="ECO:0000256" key="7">
    <source>
        <dbReference type="ARBA" id="ARBA00023295"/>
    </source>
</evidence>
<dbReference type="PROSITE" id="PS00653">
    <property type="entry name" value="GLYCOSYL_HYDROL_F1_2"/>
    <property type="match status" value="1"/>
</dbReference>
<dbReference type="EC" id="3.2.1.21" evidence="3 10"/>
<keyword evidence="8" id="KW-0624">Polysaccharide degradation</keyword>
<evidence type="ECO:0000256" key="4">
    <source>
        <dbReference type="ARBA" id="ARBA00022801"/>
    </source>
</evidence>
<dbReference type="PROSITE" id="PS00572">
    <property type="entry name" value="GLYCOSYL_HYDROL_F1_1"/>
    <property type="match status" value="1"/>
</dbReference>
<evidence type="ECO:0000256" key="1">
    <source>
        <dbReference type="ARBA" id="ARBA00000448"/>
    </source>
</evidence>
<dbReference type="InterPro" id="IPR017736">
    <property type="entry name" value="Glyco_hydro_1_beta-glucosidase"/>
</dbReference>
<dbReference type="Pfam" id="PF00232">
    <property type="entry name" value="Glyco_hydro_1"/>
    <property type="match status" value="1"/>
</dbReference>
<keyword evidence="5" id="KW-0136">Cellulose degradation</keyword>
<dbReference type="InterPro" id="IPR001360">
    <property type="entry name" value="Glyco_hydro_1"/>
</dbReference>
<dbReference type="Gene3D" id="3.20.20.80">
    <property type="entry name" value="Glycosidases"/>
    <property type="match status" value="1"/>
</dbReference>
<protein>
    <recommendedName>
        <fullName evidence="3 10">Beta-glucosidase</fullName>
        <ecNumber evidence="3 10">3.2.1.21</ecNumber>
    </recommendedName>
</protein>
<evidence type="ECO:0000256" key="3">
    <source>
        <dbReference type="ARBA" id="ARBA00012744"/>
    </source>
</evidence>
<evidence type="ECO:0000256" key="6">
    <source>
        <dbReference type="ARBA" id="ARBA00023277"/>
    </source>
</evidence>
<sequence length="479" mass="53132">MAERRFDDRFLFGAATAAFQIEGANHTDGRTDSIWDVFCRVEGAVINGDDGSVACDHYHRHDDDVALMASLGLQSYRFSTSWARVQPDARAANPKGLDFYSRLVDELLERDILPWLTLYHWDLPQTLQDDGGWANRDTAYRFVDYARLVHDRLGDRVRVWTTLNEPWCSAFLGYAAGVHAPGLQDAGQSLAAAHHLMLGHGLVVQQLRAADEELRLGLTVNLTPFRPADPRDPADLEAVRQLDGQANRIFLDPIFRGRYPDDVLADVAGLGLEDVIHDGDLEIISTPIDVLGVNYYQDAVVSGSPTGPVTATEAPTDRVTGSPFPAVRDVYPVEQDVPRTDMGWVISPDGLRQLLHRIHDEYAAPAGTDLYVTENGVAFADRVAPDGSVDDGDRVAYLRSHLGAVHRAIAEGVPVKGYFYWSLMDNFEWAWGYAKRFGIVAVDYETQRRTVKASGWEYANIIAARSLDHAETAVEVGQR</sequence>
<evidence type="ECO:0000313" key="12">
    <source>
        <dbReference type="Proteomes" id="UP001500051"/>
    </source>
</evidence>
<organism evidence="11 12">
    <name type="scientific">Microlunatus aurantiacus</name>
    <dbReference type="NCBI Taxonomy" id="446786"/>
    <lineage>
        <taxon>Bacteria</taxon>
        <taxon>Bacillati</taxon>
        <taxon>Actinomycetota</taxon>
        <taxon>Actinomycetes</taxon>
        <taxon>Propionibacteriales</taxon>
        <taxon>Propionibacteriaceae</taxon>
        <taxon>Microlunatus</taxon>
    </lineage>
</organism>
<accession>A0ABP7EAZ8</accession>
<dbReference type="NCBIfam" id="TIGR03356">
    <property type="entry name" value="BGL"/>
    <property type="match status" value="1"/>
</dbReference>
<evidence type="ECO:0000256" key="5">
    <source>
        <dbReference type="ARBA" id="ARBA00023001"/>
    </source>
</evidence>
<proteinExistence type="inferred from homology"/>
<dbReference type="EMBL" id="BAAAYX010000020">
    <property type="protein sequence ID" value="GAA3716648.1"/>
    <property type="molecule type" value="Genomic_DNA"/>
</dbReference>
<dbReference type="SUPFAM" id="SSF51445">
    <property type="entry name" value="(Trans)glycosidases"/>
    <property type="match status" value="1"/>
</dbReference>
<keyword evidence="12" id="KW-1185">Reference proteome</keyword>
<evidence type="ECO:0000256" key="8">
    <source>
        <dbReference type="ARBA" id="ARBA00023326"/>
    </source>
</evidence>
<evidence type="ECO:0000256" key="9">
    <source>
        <dbReference type="PROSITE-ProRule" id="PRU10055"/>
    </source>
</evidence>
<dbReference type="InterPro" id="IPR033132">
    <property type="entry name" value="GH_1_N_CS"/>
</dbReference>
<gene>
    <name evidence="11" type="ORF">GCM10022204_40540</name>
</gene>
<feature type="active site" description="Nucleophile" evidence="9">
    <location>
        <position position="374"/>
    </location>
</feature>
<dbReference type="PANTHER" id="PTHR10353:SF36">
    <property type="entry name" value="LP05116P"/>
    <property type="match status" value="1"/>
</dbReference>
<comment type="caution">
    <text evidence="11">The sequence shown here is derived from an EMBL/GenBank/DDBJ whole genome shotgun (WGS) entry which is preliminary data.</text>
</comment>
<evidence type="ECO:0000313" key="11">
    <source>
        <dbReference type="EMBL" id="GAA3716648.1"/>
    </source>
</evidence>
<dbReference type="InterPro" id="IPR017853">
    <property type="entry name" value="GH"/>
</dbReference>
<keyword evidence="4 10" id="KW-0378">Hydrolase</keyword>